<dbReference type="SUPFAM" id="SSF51445">
    <property type="entry name" value="(Trans)glycosidases"/>
    <property type="match status" value="1"/>
</dbReference>
<protein>
    <submittedName>
        <fullName evidence="1">Uncharacterized protein</fullName>
    </submittedName>
</protein>
<dbReference type="EMBL" id="BAABCY010000103">
    <property type="protein sequence ID" value="GAA3584705.1"/>
    <property type="molecule type" value="Genomic_DNA"/>
</dbReference>
<organism evidence="1 2">
    <name type="scientific">Snuella lapsa</name>
    <dbReference type="NCBI Taxonomy" id="870481"/>
    <lineage>
        <taxon>Bacteria</taxon>
        <taxon>Pseudomonadati</taxon>
        <taxon>Bacteroidota</taxon>
        <taxon>Flavobacteriia</taxon>
        <taxon>Flavobacteriales</taxon>
        <taxon>Flavobacteriaceae</taxon>
        <taxon>Snuella</taxon>
    </lineage>
</organism>
<sequence length="822" mass="94505">MHYFRYLLVFVVSLIITNVFSQDVNAVVNDDHAIIENDYLEVKFDLTTGQYNCIDKKLNLTMVKDAWFRLDAGEVAWRKPKHQYRAESAGIIEDDLGIGKRIRVWYLPQDSYDPERFLDLTVYENKKFVVFGWGVRNPFDYGIRVRNAEVLHQGTLFHNQVLNMPKVLRSGAGAQANFVEDTWRVDAYNGAMVSYKDASRKNERRTFVGGGLKYKEFAKSFETHKGEIKENLGLGKKNYSGNEPFLTLSIWDPQGKEVLPGMTWESQDTYYLDFVTQNPFESLETYGANLALANKAAPNAYNFPTLCGWMVSTKNLGEGKNINHSTALVEQMRKAHASGILKYTPVTVRLEPDYYCYGDQGNTQQGWWNDTYWSKYHSLSKPYATFKKFSKAVKEFGGGVFTYFQVSLPSNDFAKEHPDWMINNDISLLHVDHPHHRPLVRYDYTNLEFQNYLLKMWKSLGNDGVVGIKFDYPETGWERDGGFDDKSYTTTSAYRKIYELCREGMGSDAFIHERNLGETNTPLLDCTVGIVDLQRVWWDASHFESEMASRIGLRWFKQGKAFRYYPDGKSFYFKGKELSGIERRAFLSLVGLLSGRLELGTSFGSMTPEMQHDLSRIYPVLPNGQSFRPIDMFMGKRHPEVYAYDVDKDWKQVLLVNNDVENPKRIRVPLSGNQVETGALGLMESSAYHVFDFWNQTYLGIYKGDTSFSVNFQPKEANVFSFHKVKNYPQIIGTSRHIMCGMMELDEVTWNNDNRTLSFEAKLVKGETMRIFIAVPENVKDVVKKVEVSNAKSNIIFTDSVIILELTPVKSYLDKSSVVLNF</sequence>
<dbReference type="Gene3D" id="3.20.20.70">
    <property type="entry name" value="Aldolase class I"/>
    <property type="match status" value="1"/>
</dbReference>
<dbReference type="Proteomes" id="UP001500954">
    <property type="component" value="Unassembled WGS sequence"/>
</dbReference>
<name>A0ABP6YLL7_9FLAO</name>
<evidence type="ECO:0000313" key="2">
    <source>
        <dbReference type="Proteomes" id="UP001500954"/>
    </source>
</evidence>
<evidence type="ECO:0000313" key="1">
    <source>
        <dbReference type="EMBL" id="GAA3584705.1"/>
    </source>
</evidence>
<dbReference type="InterPro" id="IPR017853">
    <property type="entry name" value="GH"/>
</dbReference>
<comment type="caution">
    <text evidence="1">The sequence shown here is derived from an EMBL/GenBank/DDBJ whole genome shotgun (WGS) entry which is preliminary data.</text>
</comment>
<gene>
    <name evidence="1" type="ORF">GCM10022395_35870</name>
</gene>
<accession>A0ABP6YLL7</accession>
<reference evidence="2" key="1">
    <citation type="journal article" date="2019" name="Int. J. Syst. Evol. Microbiol.">
        <title>The Global Catalogue of Microorganisms (GCM) 10K type strain sequencing project: providing services to taxonomists for standard genome sequencing and annotation.</title>
        <authorList>
            <consortium name="The Broad Institute Genomics Platform"/>
            <consortium name="The Broad Institute Genome Sequencing Center for Infectious Disease"/>
            <person name="Wu L."/>
            <person name="Ma J."/>
        </authorList>
    </citation>
    <scope>NUCLEOTIDE SEQUENCE [LARGE SCALE GENOMIC DNA]</scope>
    <source>
        <strain evidence="2">JCM 17111</strain>
    </source>
</reference>
<dbReference type="InterPro" id="IPR013785">
    <property type="entry name" value="Aldolase_TIM"/>
</dbReference>
<keyword evidence="2" id="KW-1185">Reference proteome</keyword>
<proteinExistence type="predicted"/>